<dbReference type="EMBL" id="AP024450">
    <property type="protein sequence ID" value="BCS30193.1"/>
    <property type="molecule type" value="Genomic_DNA"/>
</dbReference>
<reference evidence="1" key="1">
    <citation type="submission" date="2021-01" db="EMBL/GenBank/DDBJ databases">
        <authorList>
            <consortium name="Aspergillus puulaauensis MK2 genome sequencing consortium"/>
            <person name="Kazuki M."/>
            <person name="Futagami T."/>
        </authorList>
    </citation>
    <scope>NUCLEOTIDE SEQUENCE</scope>
    <source>
        <strain evidence="1">MK2</strain>
    </source>
</reference>
<evidence type="ECO:0000313" key="1">
    <source>
        <dbReference type="EMBL" id="BCS30193.1"/>
    </source>
</evidence>
<gene>
    <name evidence="1" type="ORF">APUU_80496S</name>
</gene>
<dbReference type="KEGG" id="apuu:APUU_80496S"/>
<evidence type="ECO:0008006" key="3">
    <source>
        <dbReference type="Google" id="ProtNLM"/>
    </source>
</evidence>
<accession>A0A7R7Y089</accession>
<dbReference type="RefSeq" id="XP_041562379.1">
    <property type="nucleotide sequence ID" value="XM_041696784.1"/>
</dbReference>
<organism evidence="1 2">
    <name type="scientific">Aspergillus puulaauensis</name>
    <dbReference type="NCBI Taxonomy" id="1220207"/>
    <lineage>
        <taxon>Eukaryota</taxon>
        <taxon>Fungi</taxon>
        <taxon>Dikarya</taxon>
        <taxon>Ascomycota</taxon>
        <taxon>Pezizomycotina</taxon>
        <taxon>Eurotiomycetes</taxon>
        <taxon>Eurotiomycetidae</taxon>
        <taxon>Eurotiales</taxon>
        <taxon>Aspergillaceae</taxon>
        <taxon>Aspergillus</taxon>
    </lineage>
</organism>
<evidence type="ECO:0000313" key="2">
    <source>
        <dbReference type="Proteomes" id="UP000654913"/>
    </source>
</evidence>
<sequence>MGFLALPTEILHEILDRFPSAWLDEPRPLHQRKTRDPDTDRLYWLLSLRLVGKRLDYIIINRFIRAIRRHDGEPPSTECNVEGPPTRSSVALGKRLLITIVQEVRLKKPFNKQCNRTSIHRFPHSTCRWWHSVTTTKGSGIANLRPHLGSYKPDR</sequence>
<reference evidence="1" key="2">
    <citation type="submission" date="2021-02" db="EMBL/GenBank/DDBJ databases">
        <title>Aspergillus puulaauensis MK2 genome sequence.</title>
        <authorList>
            <person name="Futagami T."/>
            <person name="Mori K."/>
            <person name="Kadooka C."/>
            <person name="Tanaka T."/>
        </authorList>
    </citation>
    <scope>NUCLEOTIDE SEQUENCE</scope>
    <source>
        <strain evidence="1">MK2</strain>
    </source>
</reference>
<proteinExistence type="predicted"/>
<dbReference type="GeneID" id="64980190"/>
<dbReference type="AlphaFoldDB" id="A0A7R7Y089"/>
<name>A0A7R7Y089_9EURO</name>
<protein>
    <recommendedName>
        <fullName evidence="3">F-box domain-containing protein</fullName>
    </recommendedName>
</protein>
<keyword evidence="2" id="KW-1185">Reference proteome</keyword>
<dbReference type="Proteomes" id="UP000654913">
    <property type="component" value="Chromosome 8"/>
</dbReference>